<proteinExistence type="predicted"/>
<feature type="non-terminal residue" evidence="1">
    <location>
        <position position="1"/>
    </location>
</feature>
<organism evidence="1">
    <name type="scientific">marine sediment metagenome</name>
    <dbReference type="NCBI Taxonomy" id="412755"/>
    <lineage>
        <taxon>unclassified sequences</taxon>
        <taxon>metagenomes</taxon>
        <taxon>ecological metagenomes</taxon>
    </lineage>
</organism>
<accession>X0T9N6</accession>
<reference evidence="1" key="1">
    <citation type="journal article" date="2014" name="Front. Microbiol.">
        <title>High frequency of phylogenetically diverse reductive dehalogenase-homologous genes in deep subseafloor sedimentary metagenomes.</title>
        <authorList>
            <person name="Kawai M."/>
            <person name="Futagami T."/>
            <person name="Toyoda A."/>
            <person name="Takaki Y."/>
            <person name="Nishi S."/>
            <person name="Hori S."/>
            <person name="Arai W."/>
            <person name="Tsubouchi T."/>
            <person name="Morono Y."/>
            <person name="Uchiyama I."/>
            <person name="Ito T."/>
            <person name="Fujiyama A."/>
            <person name="Inagaki F."/>
            <person name="Takami H."/>
        </authorList>
    </citation>
    <scope>NUCLEOTIDE SEQUENCE</scope>
    <source>
        <strain evidence="1">Expedition CK06-06</strain>
    </source>
</reference>
<evidence type="ECO:0000313" key="1">
    <source>
        <dbReference type="EMBL" id="GAF84907.1"/>
    </source>
</evidence>
<comment type="caution">
    <text evidence="1">The sequence shown here is derived from an EMBL/GenBank/DDBJ whole genome shotgun (WGS) entry which is preliminary data.</text>
</comment>
<dbReference type="EMBL" id="BARS01001008">
    <property type="protein sequence ID" value="GAF84907.1"/>
    <property type="molecule type" value="Genomic_DNA"/>
</dbReference>
<dbReference type="AlphaFoldDB" id="X0T9N6"/>
<name>X0T9N6_9ZZZZ</name>
<sequence>QLFIHGDLDELVDRHMKLAEETGTFLFYNLRLSPVPSISQTEIHCRENALAFDTSGLPSFVEKLVSPS</sequence>
<gene>
    <name evidence="1" type="ORF">S01H1_02151</name>
</gene>
<protein>
    <submittedName>
        <fullName evidence="1">Uncharacterized protein</fullName>
    </submittedName>
</protein>